<evidence type="ECO:0000256" key="4">
    <source>
        <dbReference type="ARBA" id="ARBA00022801"/>
    </source>
</evidence>
<dbReference type="Gene3D" id="1.10.287.1040">
    <property type="entry name" value="Exonuclease VII, small subunit"/>
    <property type="match status" value="1"/>
</dbReference>
<dbReference type="EMBL" id="JALBUF010000003">
    <property type="protein sequence ID" value="MCI0183137.1"/>
    <property type="molecule type" value="Genomic_DNA"/>
</dbReference>
<comment type="catalytic activity">
    <reaction evidence="6">
        <text>Exonucleolytic cleavage in either 5'- to 3'- or 3'- to 5'-direction to yield nucleoside 5'-phosphates.</text>
        <dbReference type="EC" id="3.1.11.6"/>
    </reaction>
</comment>
<evidence type="ECO:0000256" key="3">
    <source>
        <dbReference type="ARBA" id="ARBA00022722"/>
    </source>
</evidence>
<keyword evidence="8" id="KW-1185">Reference proteome</keyword>
<dbReference type="PANTHER" id="PTHR34137">
    <property type="entry name" value="EXODEOXYRIBONUCLEASE 7 SMALL SUBUNIT"/>
    <property type="match status" value="1"/>
</dbReference>
<evidence type="ECO:0000256" key="5">
    <source>
        <dbReference type="ARBA" id="ARBA00022839"/>
    </source>
</evidence>
<evidence type="ECO:0000256" key="2">
    <source>
        <dbReference type="ARBA" id="ARBA00022490"/>
    </source>
</evidence>
<organism evidence="7 8">
    <name type="scientific">Sulfoacidibacillus ferrooxidans</name>
    <dbReference type="NCBI Taxonomy" id="2005001"/>
    <lineage>
        <taxon>Bacteria</taxon>
        <taxon>Bacillati</taxon>
        <taxon>Bacillota</taxon>
        <taxon>Bacilli</taxon>
        <taxon>Bacillales</taxon>
        <taxon>Alicyclobacillaceae</taxon>
        <taxon>Sulfoacidibacillus</taxon>
    </lineage>
</organism>
<evidence type="ECO:0000256" key="6">
    <source>
        <dbReference type="HAMAP-Rule" id="MF_00337"/>
    </source>
</evidence>
<dbReference type="GO" id="GO:0006308">
    <property type="term" value="P:DNA catabolic process"/>
    <property type="evidence" value="ECO:0007669"/>
    <property type="project" value="UniProtKB-UniRule"/>
</dbReference>
<dbReference type="InterPro" id="IPR003761">
    <property type="entry name" value="Exonuc_VII_S"/>
</dbReference>
<dbReference type="RefSeq" id="WP_241713011.1">
    <property type="nucleotide sequence ID" value="NZ_JALBUF010000003.1"/>
</dbReference>
<keyword evidence="4 6" id="KW-0378">Hydrolase</keyword>
<comment type="subunit">
    <text evidence="6">Heterooligomer composed of large and small subunits.</text>
</comment>
<gene>
    <name evidence="6 7" type="primary">xseB</name>
    <name evidence="7" type="ORF">MM817_01407</name>
</gene>
<evidence type="ECO:0000313" key="8">
    <source>
        <dbReference type="Proteomes" id="UP001139263"/>
    </source>
</evidence>
<dbReference type="NCBIfam" id="TIGR01280">
    <property type="entry name" value="xseB"/>
    <property type="match status" value="1"/>
</dbReference>
<dbReference type="Proteomes" id="UP001139263">
    <property type="component" value="Unassembled WGS sequence"/>
</dbReference>
<keyword evidence="5 6" id="KW-0269">Exonuclease</keyword>
<dbReference type="EC" id="3.1.11.6" evidence="6"/>
<dbReference type="PANTHER" id="PTHR34137:SF1">
    <property type="entry name" value="EXODEOXYRIBONUCLEASE 7 SMALL SUBUNIT"/>
    <property type="match status" value="1"/>
</dbReference>
<comment type="subcellular location">
    <subcellularLocation>
        <location evidence="6">Cytoplasm</location>
    </subcellularLocation>
</comment>
<dbReference type="HAMAP" id="MF_00337">
    <property type="entry name" value="Exonuc_7_S"/>
    <property type="match status" value="1"/>
</dbReference>
<protein>
    <recommendedName>
        <fullName evidence="6">Exodeoxyribonuclease 7 small subunit</fullName>
        <ecNumber evidence="6">3.1.11.6</ecNumber>
    </recommendedName>
    <alternativeName>
        <fullName evidence="6">Exodeoxyribonuclease VII small subunit</fullName>
        <shortName evidence="6">Exonuclease VII small subunit</shortName>
    </alternativeName>
</protein>
<keyword evidence="2 6" id="KW-0963">Cytoplasm</keyword>
<evidence type="ECO:0000313" key="7">
    <source>
        <dbReference type="EMBL" id="MCI0183137.1"/>
    </source>
</evidence>
<proteinExistence type="inferred from homology"/>
<comment type="function">
    <text evidence="6">Bidirectionally degrades single-stranded DNA into large acid-insoluble oligonucleotides, which are then degraded further into small acid-soluble oligonucleotides.</text>
</comment>
<reference evidence="7" key="1">
    <citation type="submission" date="2022-03" db="EMBL/GenBank/DDBJ databases">
        <title>Draft Genome Sequence of Firmicute Strain S0AB, a Heterotrophic Iron/Sulfur-Oxidizing Extreme Acidophile.</title>
        <authorList>
            <person name="Vergara E."/>
            <person name="Pakostova E."/>
            <person name="Johnson D.B."/>
            <person name="Holmes D.S."/>
        </authorList>
    </citation>
    <scope>NUCLEOTIDE SEQUENCE</scope>
    <source>
        <strain evidence="7">S0AB</strain>
    </source>
</reference>
<dbReference type="GO" id="GO:0005829">
    <property type="term" value="C:cytosol"/>
    <property type="evidence" value="ECO:0007669"/>
    <property type="project" value="TreeGrafter"/>
</dbReference>
<evidence type="ECO:0000256" key="1">
    <source>
        <dbReference type="ARBA" id="ARBA00009998"/>
    </source>
</evidence>
<keyword evidence="3 6" id="KW-0540">Nuclease</keyword>
<dbReference type="GO" id="GO:0009318">
    <property type="term" value="C:exodeoxyribonuclease VII complex"/>
    <property type="evidence" value="ECO:0007669"/>
    <property type="project" value="UniProtKB-UniRule"/>
</dbReference>
<comment type="similarity">
    <text evidence="1 6">Belongs to the XseB family.</text>
</comment>
<accession>A0A9X1V8K4</accession>
<dbReference type="Pfam" id="PF02609">
    <property type="entry name" value="Exonuc_VII_S"/>
    <property type="match status" value="1"/>
</dbReference>
<dbReference type="GO" id="GO:0008855">
    <property type="term" value="F:exodeoxyribonuclease VII activity"/>
    <property type="evidence" value="ECO:0007669"/>
    <property type="project" value="UniProtKB-UniRule"/>
</dbReference>
<sequence length="91" mass="10212">MTKLQSDDHIEEELSFEVAIGKLEETVRALEAGELSLDDAIAKFQLGMQLVRICRDRLQVAEHKVEKVLATEQGIEINPFAVDTRGMDVND</sequence>
<dbReference type="SUPFAM" id="SSF116842">
    <property type="entry name" value="XseB-like"/>
    <property type="match status" value="1"/>
</dbReference>
<dbReference type="AlphaFoldDB" id="A0A9X1V8K4"/>
<name>A0A9X1V8K4_9BACL</name>
<dbReference type="InterPro" id="IPR037004">
    <property type="entry name" value="Exonuc_VII_ssu_sf"/>
</dbReference>
<comment type="caution">
    <text evidence="7">The sequence shown here is derived from an EMBL/GenBank/DDBJ whole genome shotgun (WGS) entry which is preliminary data.</text>
</comment>